<dbReference type="InterPro" id="IPR008983">
    <property type="entry name" value="Tumour_necrosis_fac-like_dom"/>
</dbReference>
<feature type="domain" description="C1q" evidence="6">
    <location>
        <begin position="145"/>
        <end position="278"/>
    </location>
</feature>
<proteinExistence type="predicted"/>
<evidence type="ECO:0000256" key="4">
    <source>
        <dbReference type="SAM" id="Coils"/>
    </source>
</evidence>
<gene>
    <name evidence="7" type="ORF">MAR_031010</name>
</gene>
<keyword evidence="2" id="KW-0964">Secreted</keyword>
<feature type="coiled-coil region" evidence="4">
    <location>
        <begin position="41"/>
        <end position="94"/>
    </location>
</feature>
<dbReference type="PROSITE" id="PS50871">
    <property type="entry name" value="C1Q"/>
    <property type="match status" value="1"/>
</dbReference>
<protein>
    <submittedName>
        <fullName evidence="7">CAPR2-like protein</fullName>
    </submittedName>
</protein>
<dbReference type="Pfam" id="PF00386">
    <property type="entry name" value="C1q"/>
    <property type="match status" value="1"/>
</dbReference>
<evidence type="ECO:0000256" key="2">
    <source>
        <dbReference type="ARBA" id="ARBA00022525"/>
    </source>
</evidence>
<keyword evidence="3 5" id="KW-0732">Signal</keyword>
<dbReference type="InterPro" id="IPR001073">
    <property type="entry name" value="C1q_dom"/>
</dbReference>
<dbReference type="PRINTS" id="PR00007">
    <property type="entry name" value="COMPLEMNTC1Q"/>
</dbReference>
<evidence type="ECO:0000313" key="8">
    <source>
        <dbReference type="Proteomes" id="UP001164746"/>
    </source>
</evidence>
<accession>A0ABY7F6H2</accession>
<sequence length="278" mass="31430">MWSQDNVLRLIFLILLMSKRVSSKEPQCSSFHYEEQLLSKMIRMEIAMEQQQQRVNDALEKMSQTVEIFKTDAIKKENQMLDRIRNALEGADAAVVNFSNRMILLEDNLKNAIDDFAQDSKLLSSTLTQNVSEAIGYLHTLEEKVRTPTIAFEAKALKDLSLTAFKPLVFTEAVFNHGNGYDVKSGVFTCPLNGTYLFTSHLCTAHNRAVHYSLFVDDIVHTSGYVHGSITHHCTSFDAIAILQVASKVWIQTGDNGGTFYQESQDWLNTFSGVLLHR</sequence>
<keyword evidence="8" id="KW-1185">Reference proteome</keyword>
<reference evidence="7" key="1">
    <citation type="submission" date="2022-11" db="EMBL/GenBank/DDBJ databases">
        <title>Centuries of genome instability and evolution in soft-shell clam transmissible cancer (bioRxiv).</title>
        <authorList>
            <person name="Hart S.F.M."/>
            <person name="Yonemitsu M.A."/>
            <person name="Giersch R.M."/>
            <person name="Beal B.F."/>
            <person name="Arriagada G."/>
            <person name="Davis B.W."/>
            <person name="Ostrander E.A."/>
            <person name="Goff S.P."/>
            <person name="Metzger M.J."/>
        </authorList>
    </citation>
    <scope>NUCLEOTIDE SEQUENCE</scope>
    <source>
        <strain evidence="7">MELC-2E11</strain>
        <tissue evidence="7">Siphon/mantle</tissue>
    </source>
</reference>
<dbReference type="PANTHER" id="PTHR22923:SF116">
    <property type="entry name" value="C1Q DOMAIN-CONTAINING PROTEIN"/>
    <property type="match status" value="1"/>
</dbReference>
<dbReference type="Gene3D" id="2.60.120.40">
    <property type="match status" value="1"/>
</dbReference>
<feature type="chain" id="PRO_5045543928" evidence="5">
    <location>
        <begin position="24"/>
        <end position="278"/>
    </location>
</feature>
<feature type="signal peptide" evidence="5">
    <location>
        <begin position="1"/>
        <end position="23"/>
    </location>
</feature>
<dbReference type="Proteomes" id="UP001164746">
    <property type="component" value="Chromosome 10"/>
</dbReference>
<dbReference type="PANTHER" id="PTHR22923">
    <property type="entry name" value="CEREBELLIN-RELATED"/>
    <property type="match status" value="1"/>
</dbReference>
<evidence type="ECO:0000313" key="7">
    <source>
        <dbReference type="EMBL" id="WAR16416.1"/>
    </source>
</evidence>
<name>A0ABY7F6H2_MYAAR</name>
<keyword evidence="4" id="KW-0175">Coiled coil</keyword>
<evidence type="ECO:0000256" key="1">
    <source>
        <dbReference type="ARBA" id="ARBA00004613"/>
    </source>
</evidence>
<evidence type="ECO:0000256" key="5">
    <source>
        <dbReference type="SAM" id="SignalP"/>
    </source>
</evidence>
<organism evidence="7 8">
    <name type="scientific">Mya arenaria</name>
    <name type="common">Soft-shell clam</name>
    <dbReference type="NCBI Taxonomy" id="6604"/>
    <lineage>
        <taxon>Eukaryota</taxon>
        <taxon>Metazoa</taxon>
        <taxon>Spiralia</taxon>
        <taxon>Lophotrochozoa</taxon>
        <taxon>Mollusca</taxon>
        <taxon>Bivalvia</taxon>
        <taxon>Autobranchia</taxon>
        <taxon>Heteroconchia</taxon>
        <taxon>Euheterodonta</taxon>
        <taxon>Imparidentia</taxon>
        <taxon>Neoheterodontei</taxon>
        <taxon>Myida</taxon>
        <taxon>Myoidea</taxon>
        <taxon>Myidae</taxon>
        <taxon>Mya</taxon>
    </lineage>
</organism>
<evidence type="ECO:0000256" key="3">
    <source>
        <dbReference type="ARBA" id="ARBA00022729"/>
    </source>
</evidence>
<dbReference type="SUPFAM" id="SSF49842">
    <property type="entry name" value="TNF-like"/>
    <property type="match status" value="1"/>
</dbReference>
<dbReference type="SMART" id="SM00110">
    <property type="entry name" value="C1Q"/>
    <property type="match status" value="1"/>
</dbReference>
<comment type="subcellular location">
    <subcellularLocation>
        <location evidence="1">Secreted</location>
    </subcellularLocation>
</comment>
<dbReference type="EMBL" id="CP111021">
    <property type="protein sequence ID" value="WAR16416.1"/>
    <property type="molecule type" value="Genomic_DNA"/>
</dbReference>
<dbReference type="InterPro" id="IPR050822">
    <property type="entry name" value="Cerebellin_Synaptic_Org"/>
</dbReference>
<evidence type="ECO:0000259" key="6">
    <source>
        <dbReference type="PROSITE" id="PS50871"/>
    </source>
</evidence>